<dbReference type="InterPro" id="IPR003594">
    <property type="entry name" value="HATPase_dom"/>
</dbReference>
<keyword evidence="9" id="KW-0472">Membrane</keyword>
<feature type="domain" description="PAS" evidence="11">
    <location>
        <begin position="241"/>
        <end position="283"/>
    </location>
</feature>
<keyword evidence="3" id="KW-0597">Phosphoprotein</keyword>
<dbReference type="CDD" id="cd00082">
    <property type="entry name" value="HisKA"/>
    <property type="match status" value="1"/>
</dbReference>
<feature type="transmembrane region" description="Helical" evidence="9">
    <location>
        <begin position="78"/>
        <end position="97"/>
    </location>
</feature>
<dbReference type="PROSITE" id="PS50112">
    <property type="entry name" value="PAS"/>
    <property type="match status" value="1"/>
</dbReference>
<dbReference type="InterPro" id="IPR013767">
    <property type="entry name" value="PAS_fold"/>
</dbReference>
<dbReference type="SUPFAM" id="SSF47384">
    <property type="entry name" value="Homodimeric domain of signal transducing histidine kinase"/>
    <property type="match status" value="1"/>
</dbReference>
<keyword evidence="8" id="KW-0902">Two-component regulatory system</keyword>
<dbReference type="InterPro" id="IPR005467">
    <property type="entry name" value="His_kinase_dom"/>
</dbReference>
<evidence type="ECO:0000256" key="9">
    <source>
        <dbReference type="SAM" id="Phobius"/>
    </source>
</evidence>
<feature type="transmembrane region" description="Helical" evidence="9">
    <location>
        <begin position="148"/>
        <end position="173"/>
    </location>
</feature>
<keyword evidence="13" id="KW-1185">Reference proteome</keyword>
<dbReference type="InterPro" id="IPR004358">
    <property type="entry name" value="Sig_transdc_His_kin-like_C"/>
</dbReference>
<reference evidence="12 13" key="1">
    <citation type="submission" date="2021-01" db="EMBL/GenBank/DDBJ databases">
        <title>Genomic Encyclopedia of Type Strains, Phase IV (KMG-IV): sequencing the most valuable type-strain genomes for metagenomic binning, comparative biology and taxonomic classification.</title>
        <authorList>
            <person name="Goeker M."/>
        </authorList>
    </citation>
    <scope>NUCLEOTIDE SEQUENCE [LARGE SCALE GENOMIC DNA]</scope>
    <source>
        <strain evidence="12 13">DSM 23711</strain>
    </source>
</reference>
<dbReference type="SUPFAM" id="SSF55785">
    <property type="entry name" value="PYP-like sensor domain (PAS domain)"/>
    <property type="match status" value="1"/>
</dbReference>
<evidence type="ECO:0000259" key="11">
    <source>
        <dbReference type="PROSITE" id="PS50112"/>
    </source>
</evidence>
<dbReference type="InterPro" id="IPR036097">
    <property type="entry name" value="HisK_dim/P_sf"/>
</dbReference>
<evidence type="ECO:0000259" key="10">
    <source>
        <dbReference type="PROSITE" id="PS50109"/>
    </source>
</evidence>
<evidence type="ECO:0000256" key="7">
    <source>
        <dbReference type="ARBA" id="ARBA00022840"/>
    </source>
</evidence>
<evidence type="ECO:0000256" key="8">
    <source>
        <dbReference type="ARBA" id="ARBA00023012"/>
    </source>
</evidence>
<comment type="catalytic activity">
    <reaction evidence="1">
        <text>ATP + protein L-histidine = ADP + protein N-phospho-L-histidine.</text>
        <dbReference type="EC" id="2.7.13.3"/>
    </reaction>
</comment>
<feature type="transmembrane region" description="Helical" evidence="9">
    <location>
        <begin position="12"/>
        <end position="31"/>
    </location>
</feature>
<dbReference type="SMART" id="SM00388">
    <property type="entry name" value="HisKA"/>
    <property type="match status" value="1"/>
</dbReference>
<dbReference type="InterPro" id="IPR000014">
    <property type="entry name" value="PAS"/>
</dbReference>
<dbReference type="PANTHER" id="PTHR43065">
    <property type="entry name" value="SENSOR HISTIDINE KINASE"/>
    <property type="match status" value="1"/>
</dbReference>
<keyword evidence="4" id="KW-0808">Transferase</keyword>
<dbReference type="InterPro" id="IPR003661">
    <property type="entry name" value="HisK_dim/P_dom"/>
</dbReference>
<evidence type="ECO:0000256" key="6">
    <source>
        <dbReference type="ARBA" id="ARBA00022777"/>
    </source>
</evidence>
<gene>
    <name evidence="12" type="ORF">JOC48_000500</name>
</gene>
<feature type="domain" description="Histidine kinase" evidence="10">
    <location>
        <begin position="375"/>
        <end position="580"/>
    </location>
</feature>
<dbReference type="SUPFAM" id="SSF55874">
    <property type="entry name" value="ATPase domain of HSP90 chaperone/DNA topoisomerase II/histidine kinase"/>
    <property type="match status" value="1"/>
</dbReference>
<proteinExistence type="predicted"/>
<sequence length="582" mass="66483">MKKIPFLKGTKVYFIATSVTGISLFFWHDVFSATFQRISSVFGWILVILLIVACILSNRFRIILPPDGKNSLSMDSSIYIASTFIVGLEITLFLLFFSSLFDDWKQRRANWWNQSFNFAAFVLMISGAYYLFTFTGGEIGYIHLGSTVYYIISLVGYFFINIFLIGLYLWISLSINVRPLIKDAFIEALPNYVITFGIAFILALLLESNPFFGVTLFTVMIIMFSLIFKKYFRLYEKVSSDQKYREQILNSLPVGIITLDEKTNDITLNSSAVTLLNVSKEEVKENMTNPSNHTMDNRDFWNLLQTKKVFQNVKTSYRTKTKEEVLLASQSELKNQMDNIIGRIYFFIAVTEREELEKRMHQSEKLALLGELSAGAAHEIRNPLTVLQGFLMLIKESFPESEQNKFHLPFMLKEVDRINMIVEDMLLLSKPGELKLEEASIKGVIEEMVSYYKKSSDADKIQFHLDLDNTAVMLDTKQITQVMYNLIRNSSDAMEGKGTISIYSRVKHDTYQLFIQDTGSGIPEDLQQTIFDPFLTNKEAGTGLGLSIVQKIIENHQGKIELFSSSPKGTTFKITLPLTKGV</sequence>
<dbReference type="PRINTS" id="PR00344">
    <property type="entry name" value="BCTRLSENSOR"/>
</dbReference>
<dbReference type="EMBL" id="JAFBDR010000002">
    <property type="protein sequence ID" value="MBM7570022.1"/>
    <property type="molecule type" value="Genomic_DNA"/>
</dbReference>
<dbReference type="GO" id="GO:0016301">
    <property type="term" value="F:kinase activity"/>
    <property type="evidence" value="ECO:0007669"/>
    <property type="project" value="UniProtKB-KW"/>
</dbReference>
<evidence type="ECO:0000256" key="2">
    <source>
        <dbReference type="ARBA" id="ARBA00012438"/>
    </source>
</evidence>
<keyword evidence="6 12" id="KW-0418">Kinase</keyword>
<dbReference type="SMART" id="SM00387">
    <property type="entry name" value="HATPase_c"/>
    <property type="match status" value="1"/>
</dbReference>
<dbReference type="EC" id="2.7.13.3" evidence="2"/>
<dbReference type="Proteomes" id="UP001296943">
    <property type="component" value="Unassembled WGS sequence"/>
</dbReference>
<evidence type="ECO:0000256" key="4">
    <source>
        <dbReference type="ARBA" id="ARBA00022679"/>
    </source>
</evidence>
<evidence type="ECO:0000256" key="3">
    <source>
        <dbReference type="ARBA" id="ARBA00022553"/>
    </source>
</evidence>
<name>A0ABS2MVU5_9BACI</name>
<dbReference type="Gene3D" id="3.30.565.10">
    <property type="entry name" value="Histidine kinase-like ATPase, C-terminal domain"/>
    <property type="match status" value="1"/>
</dbReference>
<dbReference type="InterPro" id="IPR036890">
    <property type="entry name" value="HATPase_C_sf"/>
</dbReference>
<feature type="transmembrane region" description="Helical" evidence="9">
    <location>
        <begin position="118"/>
        <end position="142"/>
    </location>
</feature>
<dbReference type="Gene3D" id="1.10.287.130">
    <property type="match status" value="1"/>
</dbReference>
<feature type="transmembrane region" description="Helical" evidence="9">
    <location>
        <begin position="185"/>
        <end position="205"/>
    </location>
</feature>
<evidence type="ECO:0000313" key="12">
    <source>
        <dbReference type="EMBL" id="MBM7570022.1"/>
    </source>
</evidence>
<dbReference type="Pfam" id="PF02518">
    <property type="entry name" value="HATPase_c"/>
    <property type="match status" value="1"/>
</dbReference>
<protein>
    <recommendedName>
        <fullName evidence="2">histidine kinase</fullName>
        <ecNumber evidence="2">2.7.13.3</ecNumber>
    </recommendedName>
</protein>
<dbReference type="Pfam" id="PF00989">
    <property type="entry name" value="PAS"/>
    <property type="match status" value="1"/>
</dbReference>
<organism evidence="12 13">
    <name type="scientific">Aquibacillus albus</name>
    <dbReference type="NCBI Taxonomy" id="1168171"/>
    <lineage>
        <taxon>Bacteria</taxon>
        <taxon>Bacillati</taxon>
        <taxon>Bacillota</taxon>
        <taxon>Bacilli</taxon>
        <taxon>Bacillales</taxon>
        <taxon>Bacillaceae</taxon>
        <taxon>Aquibacillus</taxon>
    </lineage>
</organism>
<accession>A0ABS2MVU5</accession>
<dbReference type="Gene3D" id="3.30.450.20">
    <property type="entry name" value="PAS domain"/>
    <property type="match status" value="1"/>
</dbReference>
<keyword evidence="9" id="KW-0812">Transmembrane</keyword>
<keyword evidence="7" id="KW-0067">ATP-binding</keyword>
<dbReference type="Pfam" id="PF00512">
    <property type="entry name" value="HisKA"/>
    <property type="match status" value="1"/>
</dbReference>
<evidence type="ECO:0000256" key="1">
    <source>
        <dbReference type="ARBA" id="ARBA00000085"/>
    </source>
</evidence>
<keyword evidence="5" id="KW-0547">Nucleotide-binding</keyword>
<dbReference type="RefSeq" id="WP_204497463.1">
    <property type="nucleotide sequence ID" value="NZ_JAFBDR010000002.1"/>
</dbReference>
<dbReference type="PROSITE" id="PS50109">
    <property type="entry name" value="HIS_KIN"/>
    <property type="match status" value="1"/>
</dbReference>
<keyword evidence="9" id="KW-1133">Transmembrane helix</keyword>
<evidence type="ECO:0000256" key="5">
    <source>
        <dbReference type="ARBA" id="ARBA00022741"/>
    </source>
</evidence>
<dbReference type="PANTHER" id="PTHR43065:SF10">
    <property type="entry name" value="PEROXIDE STRESS-ACTIVATED HISTIDINE KINASE MAK3"/>
    <property type="match status" value="1"/>
</dbReference>
<comment type="caution">
    <text evidence="12">The sequence shown here is derived from an EMBL/GenBank/DDBJ whole genome shotgun (WGS) entry which is preliminary data.</text>
</comment>
<evidence type="ECO:0000313" key="13">
    <source>
        <dbReference type="Proteomes" id="UP001296943"/>
    </source>
</evidence>
<feature type="transmembrane region" description="Helical" evidence="9">
    <location>
        <begin position="211"/>
        <end position="228"/>
    </location>
</feature>
<feature type="transmembrane region" description="Helical" evidence="9">
    <location>
        <begin position="38"/>
        <end position="58"/>
    </location>
</feature>
<dbReference type="InterPro" id="IPR035965">
    <property type="entry name" value="PAS-like_dom_sf"/>
</dbReference>